<proteinExistence type="predicted"/>
<evidence type="ECO:0000256" key="1">
    <source>
        <dbReference type="ARBA" id="ARBA00004141"/>
    </source>
</evidence>
<dbReference type="InterPro" id="IPR017871">
    <property type="entry name" value="ABC_transporter-like_CS"/>
</dbReference>
<dbReference type="InterPro" id="IPR003439">
    <property type="entry name" value="ABC_transporter-like_ATP-bd"/>
</dbReference>
<dbReference type="GO" id="GO:0005524">
    <property type="term" value="F:ATP binding"/>
    <property type="evidence" value="ECO:0007669"/>
    <property type="project" value="UniProtKB-KW"/>
</dbReference>
<feature type="transmembrane region" description="Helical" evidence="7">
    <location>
        <begin position="413"/>
        <end position="435"/>
    </location>
</feature>
<dbReference type="InterPro" id="IPR013525">
    <property type="entry name" value="ABC2_TM"/>
</dbReference>
<dbReference type="CDD" id="cd03263">
    <property type="entry name" value="ABC_subfamily_A"/>
    <property type="match status" value="1"/>
</dbReference>
<dbReference type="SUPFAM" id="SSF52540">
    <property type="entry name" value="P-loop containing nucleoside triphosphate hydrolases"/>
    <property type="match status" value="1"/>
</dbReference>
<dbReference type="InterPro" id="IPR003593">
    <property type="entry name" value="AAA+_ATPase"/>
</dbReference>
<evidence type="ECO:0000256" key="6">
    <source>
        <dbReference type="ARBA" id="ARBA00023136"/>
    </source>
</evidence>
<evidence type="ECO:0000313" key="9">
    <source>
        <dbReference type="EMBL" id="GMR52576.1"/>
    </source>
</evidence>
<evidence type="ECO:0000256" key="2">
    <source>
        <dbReference type="ARBA" id="ARBA00022692"/>
    </source>
</evidence>
<name>A0AAN5I6U1_9BILA</name>
<accession>A0AAN5I6U1</accession>
<evidence type="ECO:0000313" key="10">
    <source>
        <dbReference type="Proteomes" id="UP001328107"/>
    </source>
</evidence>
<feature type="non-terminal residue" evidence="9">
    <location>
        <position position="1"/>
    </location>
</feature>
<dbReference type="InterPro" id="IPR027417">
    <property type="entry name" value="P-loop_NTPase"/>
</dbReference>
<comment type="subcellular location">
    <subcellularLocation>
        <location evidence="1">Membrane</location>
        <topology evidence="1">Multi-pass membrane protein</topology>
    </subcellularLocation>
</comment>
<feature type="transmembrane region" description="Helical" evidence="7">
    <location>
        <begin position="441"/>
        <end position="466"/>
    </location>
</feature>
<protein>
    <recommendedName>
        <fullName evidence="8">ABC transporter domain-containing protein</fullName>
    </recommendedName>
</protein>
<feature type="transmembrane region" description="Helical" evidence="7">
    <location>
        <begin position="478"/>
        <end position="495"/>
    </location>
</feature>
<feature type="transmembrane region" description="Helical" evidence="7">
    <location>
        <begin position="331"/>
        <end position="355"/>
    </location>
</feature>
<evidence type="ECO:0000256" key="3">
    <source>
        <dbReference type="ARBA" id="ARBA00022741"/>
    </source>
</evidence>
<keyword evidence="6 7" id="KW-0472">Membrane</keyword>
<evidence type="ECO:0000256" key="4">
    <source>
        <dbReference type="ARBA" id="ARBA00022840"/>
    </source>
</evidence>
<feature type="transmembrane region" description="Helical" evidence="7">
    <location>
        <begin position="515"/>
        <end position="538"/>
    </location>
</feature>
<keyword evidence="4" id="KW-0067">ATP-binding</keyword>
<dbReference type="PANTHER" id="PTHR19229:SF260">
    <property type="entry name" value="ABC TRANSPORTER DOMAIN-CONTAINING PROTEIN"/>
    <property type="match status" value="1"/>
</dbReference>
<sequence>KVFCSGSPQFLRKKFDSGFVLSFTVNNEADTETSSNEVISIIKQFVPDVHLVKNKGHQFELKLNSDESENFPEMFRRIEEDGPNFGLQSYGLSLNRLEQVFLKVGEMTGTVDRSEEVAAALKELINENEKRLCSPMKIAKQFVYILRKRLIFDLAHIPSLVIMLAMIFAITSSLFRGAIAMGPSQDEGTSDAVDYLSIAERYRIGVDPSVWEKKTNIERISKRFGGHLSIVRTSEDANKWYYANARSRPPILGIISRNGQNWTITVPSNHEVYLPTLESIVAMLNNPKLENIQFKVREVERARVKRETRQERSTREEATVKEINGKQTFTLITFPFLLSLVTPLMVIRPISFLIIERVSHFGHQQRLTGVSRVVFLSSSIFYDFLLFLLNFVAFLIACFTAESTAAVNMASPLIYLPFLAFLSGELIILLFYRLFATPAKGFVLTLLLLMGAGLVSLISTFALNWIDLRMQSNTAETSLHHLLSPMLAAFMWGVSSERDKLAEISARYRGLPQSTWHVTGPIFILLHFIALIGSFLLIELRMWTPLWSLCNRSTNKTTSATNYGVEDSVVLRVKNLQKWYGKGETLKKVVNGITFGVHAHECFGVLGINGAGKTSTFEMFTGNTLPSGGSATVGGVDCSKAPTIGYCPQADALVEDLTGRQSLVILAALHGYENPRKVANIVIICVGMQDHADKKTGTYSGGQRRKISVAASLLAQNSLIILDEPTAGIDPIARRDIWSVICALRKSTNTVIVLTSHSMDEVEALVSNLIIIRDGTIVVEGSPQMIKSKFGGHYNFALVIENISNLEEVTSQVDAVFPTASLYDSASLRNIKFRIPRFPSDVFSSLFEKASTIAQQLNASHFSFTQATLEDAFMLAATPTVSTGAMVPNEMQLLL</sequence>
<dbReference type="GO" id="GO:0005319">
    <property type="term" value="F:lipid transporter activity"/>
    <property type="evidence" value="ECO:0007669"/>
    <property type="project" value="TreeGrafter"/>
</dbReference>
<dbReference type="FunFam" id="3.40.50.300:FF:001598">
    <property type="entry name" value="ABC transporter ced-7"/>
    <property type="match status" value="1"/>
</dbReference>
<evidence type="ECO:0000256" key="5">
    <source>
        <dbReference type="ARBA" id="ARBA00022989"/>
    </source>
</evidence>
<dbReference type="PANTHER" id="PTHR19229">
    <property type="entry name" value="ATP-BINDING CASSETTE TRANSPORTER SUBFAMILY A ABCA"/>
    <property type="match status" value="1"/>
</dbReference>
<evidence type="ECO:0000259" key="8">
    <source>
        <dbReference type="PROSITE" id="PS50893"/>
    </source>
</evidence>
<gene>
    <name evidence="9" type="ORF">PMAYCL1PPCAC_22771</name>
</gene>
<keyword evidence="2 7" id="KW-0812">Transmembrane</keyword>
<dbReference type="PROSITE" id="PS00211">
    <property type="entry name" value="ABC_TRANSPORTER_1"/>
    <property type="match status" value="1"/>
</dbReference>
<dbReference type="AlphaFoldDB" id="A0AAN5I6U1"/>
<feature type="transmembrane region" description="Helical" evidence="7">
    <location>
        <begin position="154"/>
        <end position="175"/>
    </location>
</feature>
<dbReference type="Pfam" id="PF00005">
    <property type="entry name" value="ABC_tran"/>
    <property type="match status" value="1"/>
</dbReference>
<dbReference type="GO" id="GO:0140359">
    <property type="term" value="F:ABC-type transporter activity"/>
    <property type="evidence" value="ECO:0007669"/>
    <property type="project" value="InterPro"/>
</dbReference>
<comment type="caution">
    <text evidence="9">The sequence shown here is derived from an EMBL/GenBank/DDBJ whole genome shotgun (WGS) entry which is preliminary data.</text>
</comment>
<evidence type="ECO:0000256" key="7">
    <source>
        <dbReference type="SAM" id="Phobius"/>
    </source>
</evidence>
<keyword evidence="3" id="KW-0547">Nucleotide-binding</keyword>
<dbReference type="EMBL" id="BTRK01000005">
    <property type="protein sequence ID" value="GMR52576.1"/>
    <property type="molecule type" value="Genomic_DNA"/>
</dbReference>
<keyword evidence="5 7" id="KW-1133">Transmembrane helix</keyword>
<feature type="transmembrane region" description="Helical" evidence="7">
    <location>
        <begin position="375"/>
        <end position="401"/>
    </location>
</feature>
<dbReference type="InterPro" id="IPR026082">
    <property type="entry name" value="ABCA"/>
</dbReference>
<reference evidence="10" key="1">
    <citation type="submission" date="2022-10" db="EMBL/GenBank/DDBJ databases">
        <title>Genome assembly of Pristionchus species.</title>
        <authorList>
            <person name="Yoshida K."/>
            <person name="Sommer R.J."/>
        </authorList>
    </citation>
    <scope>NUCLEOTIDE SEQUENCE [LARGE SCALE GENOMIC DNA]</scope>
    <source>
        <strain evidence="10">RS5460</strain>
    </source>
</reference>
<keyword evidence="10" id="KW-1185">Reference proteome</keyword>
<organism evidence="9 10">
    <name type="scientific">Pristionchus mayeri</name>
    <dbReference type="NCBI Taxonomy" id="1317129"/>
    <lineage>
        <taxon>Eukaryota</taxon>
        <taxon>Metazoa</taxon>
        <taxon>Ecdysozoa</taxon>
        <taxon>Nematoda</taxon>
        <taxon>Chromadorea</taxon>
        <taxon>Rhabditida</taxon>
        <taxon>Rhabditina</taxon>
        <taxon>Diplogasteromorpha</taxon>
        <taxon>Diplogasteroidea</taxon>
        <taxon>Neodiplogasteridae</taxon>
        <taxon>Pristionchus</taxon>
    </lineage>
</organism>
<dbReference type="GO" id="GO:0016887">
    <property type="term" value="F:ATP hydrolysis activity"/>
    <property type="evidence" value="ECO:0007669"/>
    <property type="project" value="InterPro"/>
</dbReference>
<dbReference type="Gene3D" id="3.40.50.300">
    <property type="entry name" value="P-loop containing nucleotide triphosphate hydrolases"/>
    <property type="match status" value="1"/>
</dbReference>
<dbReference type="Proteomes" id="UP001328107">
    <property type="component" value="Unassembled WGS sequence"/>
</dbReference>
<feature type="domain" description="ABC transporter" evidence="8">
    <location>
        <begin position="571"/>
        <end position="799"/>
    </location>
</feature>
<dbReference type="SMART" id="SM00382">
    <property type="entry name" value="AAA"/>
    <property type="match status" value="1"/>
</dbReference>
<dbReference type="GO" id="GO:0016020">
    <property type="term" value="C:membrane"/>
    <property type="evidence" value="ECO:0007669"/>
    <property type="project" value="UniProtKB-SubCell"/>
</dbReference>
<dbReference type="Pfam" id="PF12698">
    <property type="entry name" value="ABC2_membrane_3"/>
    <property type="match status" value="1"/>
</dbReference>
<dbReference type="PROSITE" id="PS50893">
    <property type="entry name" value="ABC_TRANSPORTER_2"/>
    <property type="match status" value="1"/>
</dbReference>